<feature type="region of interest" description="Disordered" evidence="1">
    <location>
        <begin position="74"/>
        <end position="166"/>
    </location>
</feature>
<feature type="compositionally biased region" description="Basic and acidic residues" evidence="1">
    <location>
        <begin position="156"/>
        <end position="165"/>
    </location>
</feature>
<dbReference type="AlphaFoldDB" id="A0A7S1MND0"/>
<gene>
    <name evidence="2" type="ORF">ACAT0790_LOCUS24542</name>
</gene>
<feature type="compositionally biased region" description="Low complexity" evidence="1">
    <location>
        <begin position="27"/>
        <end position="37"/>
    </location>
</feature>
<sequence length="255" mass="27184">MDSCGSGGAAGAAANAGAGGDAGAAPGGAPAAATAQRGRGTALGLFLEERRAEHAANGISVPLMVLQQEFRRLSEAERRDYESRASQRRGAGSAQSTAEFLRRQQEQRTVAVRKIDPNEAPAAKRSRAAAAKEQKLPPQVPRPAFPVREQLPAKQSEQRRREAAETLRVQAEGRGAQITVASSHRVDLKEISRRLSAPTLSCDWGGQPDEEEAGPDLEVELPAEREARGFLRQELGRRVSSARLQSLVQARAVAG</sequence>
<dbReference type="EMBL" id="HBGE01040655">
    <property type="protein sequence ID" value="CAD9135994.1"/>
    <property type="molecule type" value="Transcribed_RNA"/>
</dbReference>
<name>A0A7S1MND0_ALECA</name>
<protein>
    <submittedName>
        <fullName evidence="2">Uncharacterized protein</fullName>
    </submittedName>
</protein>
<feature type="compositionally biased region" description="Gly residues" evidence="1">
    <location>
        <begin position="1"/>
        <end position="10"/>
    </location>
</feature>
<evidence type="ECO:0000256" key="1">
    <source>
        <dbReference type="SAM" id="MobiDB-lite"/>
    </source>
</evidence>
<evidence type="ECO:0000313" key="2">
    <source>
        <dbReference type="EMBL" id="CAD9135994.1"/>
    </source>
</evidence>
<reference evidence="2" key="1">
    <citation type="submission" date="2021-01" db="EMBL/GenBank/DDBJ databases">
        <authorList>
            <person name="Corre E."/>
            <person name="Pelletier E."/>
            <person name="Niang G."/>
            <person name="Scheremetjew M."/>
            <person name="Finn R."/>
            <person name="Kale V."/>
            <person name="Holt S."/>
            <person name="Cochrane G."/>
            <person name="Meng A."/>
            <person name="Brown T."/>
            <person name="Cohen L."/>
        </authorList>
    </citation>
    <scope>NUCLEOTIDE SEQUENCE</scope>
    <source>
        <strain evidence="2">OF101</strain>
    </source>
</reference>
<feature type="compositionally biased region" description="Low complexity" evidence="1">
    <location>
        <begin position="120"/>
        <end position="129"/>
    </location>
</feature>
<feature type="region of interest" description="Disordered" evidence="1">
    <location>
        <begin position="1"/>
        <end position="37"/>
    </location>
</feature>
<accession>A0A7S1MND0</accession>
<feature type="compositionally biased region" description="Acidic residues" evidence="1">
    <location>
        <begin position="208"/>
        <end position="221"/>
    </location>
</feature>
<proteinExistence type="predicted"/>
<feature type="compositionally biased region" description="Gly residues" evidence="1">
    <location>
        <begin position="17"/>
        <end position="26"/>
    </location>
</feature>
<feature type="region of interest" description="Disordered" evidence="1">
    <location>
        <begin position="199"/>
        <end position="224"/>
    </location>
</feature>
<organism evidence="2">
    <name type="scientific">Alexandrium catenella</name>
    <name type="common">Red tide dinoflagellate</name>
    <name type="synonym">Gonyaulax catenella</name>
    <dbReference type="NCBI Taxonomy" id="2925"/>
    <lineage>
        <taxon>Eukaryota</taxon>
        <taxon>Sar</taxon>
        <taxon>Alveolata</taxon>
        <taxon>Dinophyceae</taxon>
        <taxon>Gonyaulacales</taxon>
        <taxon>Pyrocystaceae</taxon>
        <taxon>Alexandrium</taxon>
    </lineage>
</organism>
<feature type="compositionally biased region" description="Basic and acidic residues" evidence="1">
    <location>
        <begin position="74"/>
        <end position="85"/>
    </location>
</feature>